<evidence type="ECO:0000256" key="4">
    <source>
        <dbReference type="SAM" id="MobiDB-lite"/>
    </source>
</evidence>
<evidence type="ECO:0000313" key="6">
    <source>
        <dbReference type="EMBL" id="RAW09325.1"/>
    </source>
</evidence>
<dbReference type="InterPro" id="IPR050204">
    <property type="entry name" value="AraC_XylS_family_regulators"/>
</dbReference>
<dbReference type="GO" id="GO:0003700">
    <property type="term" value="F:DNA-binding transcription factor activity"/>
    <property type="evidence" value="ECO:0007669"/>
    <property type="project" value="InterPro"/>
</dbReference>
<organism evidence="6 7">
    <name type="scientific">Phytoactinopolyspora halophila</name>
    <dbReference type="NCBI Taxonomy" id="1981511"/>
    <lineage>
        <taxon>Bacteria</taxon>
        <taxon>Bacillati</taxon>
        <taxon>Actinomycetota</taxon>
        <taxon>Actinomycetes</taxon>
        <taxon>Jiangellales</taxon>
        <taxon>Jiangellaceae</taxon>
        <taxon>Phytoactinopolyspora</taxon>
    </lineage>
</organism>
<dbReference type="Pfam" id="PF20240">
    <property type="entry name" value="DUF6597"/>
    <property type="match status" value="1"/>
</dbReference>
<accession>A0A329QAA2</accession>
<sequence length="308" mass="33560">MVSLFREPSPVLAPFVDVLWYIDEPLPPGRERTIPTGAAQLVVNLHEDTLRWFDSDHHDVHHREEPGHDDEDGGARAVRAAHRTSGSGLIGALTRPLIIDNADQRATVGVAFRPGGAAAFFHPPANVLAEPVIALDSLWGRDGAVLRERLLEQRTPESALQVFESVLLQRVVSAPDSLVGKAVERLSTGARVDEVVDWSGLTSTTFNRRFRSAVGLNPKAFARVRRLQRVLRAVNGYDDAGAGGGHGAGDGDWSTVAVEHGYYDQAHLINEFRMFTGVTPTAYRPRSPGASNHLPLPSRLPPSADHEH</sequence>
<protein>
    <submittedName>
        <fullName evidence="6">AraC family transcriptional regulator</fullName>
    </submittedName>
</protein>
<dbReference type="InterPro" id="IPR018060">
    <property type="entry name" value="HTH_AraC"/>
</dbReference>
<dbReference type="PROSITE" id="PS01124">
    <property type="entry name" value="HTH_ARAC_FAMILY_2"/>
    <property type="match status" value="1"/>
</dbReference>
<comment type="caution">
    <text evidence="6">The sequence shown here is derived from an EMBL/GenBank/DDBJ whole genome shotgun (WGS) entry which is preliminary data.</text>
</comment>
<feature type="domain" description="HTH araC/xylS-type" evidence="5">
    <location>
        <begin position="176"/>
        <end position="286"/>
    </location>
</feature>
<evidence type="ECO:0000313" key="7">
    <source>
        <dbReference type="Proteomes" id="UP000250462"/>
    </source>
</evidence>
<keyword evidence="1" id="KW-0805">Transcription regulation</keyword>
<dbReference type="PANTHER" id="PTHR46796">
    <property type="entry name" value="HTH-TYPE TRANSCRIPTIONAL ACTIVATOR RHAS-RELATED"/>
    <property type="match status" value="1"/>
</dbReference>
<name>A0A329QAA2_9ACTN</name>
<dbReference type="SUPFAM" id="SSF46689">
    <property type="entry name" value="Homeodomain-like"/>
    <property type="match status" value="1"/>
</dbReference>
<dbReference type="InterPro" id="IPR046532">
    <property type="entry name" value="DUF6597"/>
</dbReference>
<keyword evidence="2" id="KW-0238">DNA-binding</keyword>
<gene>
    <name evidence="6" type="ORF">DPM12_21680</name>
</gene>
<dbReference type="OrthoDB" id="2559672at2"/>
<proteinExistence type="predicted"/>
<dbReference type="Proteomes" id="UP000250462">
    <property type="component" value="Unassembled WGS sequence"/>
</dbReference>
<feature type="region of interest" description="Disordered" evidence="4">
    <location>
        <begin position="283"/>
        <end position="308"/>
    </location>
</feature>
<reference evidence="6 7" key="1">
    <citation type="submission" date="2018-06" db="EMBL/GenBank/DDBJ databases">
        <title>Phytoactinopolyspora halophila sp. nov., a novel halophilic actinomycete isolated from a saline soil in China.</title>
        <authorList>
            <person name="Tang S.-K."/>
        </authorList>
    </citation>
    <scope>NUCLEOTIDE SEQUENCE [LARGE SCALE GENOMIC DNA]</scope>
    <source>
        <strain evidence="6 7">YIM 96934</strain>
    </source>
</reference>
<dbReference type="AlphaFoldDB" id="A0A329QAA2"/>
<dbReference type="SMART" id="SM00342">
    <property type="entry name" value="HTH_ARAC"/>
    <property type="match status" value="1"/>
</dbReference>
<evidence type="ECO:0000256" key="2">
    <source>
        <dbReference type="ARBA" id="ARBA00023125"/>
    </source>
</evidence>
<dbReference type="PANTHER" id="PTHR46796:SF15">
    <property type="entry name" value="BLL1074 PROTEIN"/>
    <property type="match status" value="1"/>
</dbReference>
<dbReference type="RefSeq" id="WP_112260440.1">
    <property type="nucleotide sequence ID" value="NZ_QMIG01000046.1"/>
</dbReference>
<evidence type="ECO:0000256" key="1">
    <source>
        <dbReference type="ARBA" id="ARBA00023015"/>
    </source>
</evidence>
<dbReference type="InterPro" id="IPR009057">
    <property type="entry name" value="Homeodomain-like_sf"/>
</dbReference>
<evidence type="ECO:0000259" key="5">
    <source>
        <dbReference type="PROSITE" id="PS01124"/>
    </source>
</evidence>
<dbReference type="Gene3D" id="1.10.10.60">
    <property type="entry name" value="Homeodomain-like"/>
    <property type="match status" value="1"/>
</dbReference>
<evidence type="ECO:0000256" key="3">
    <source>
        <dbReference type="ARBA" id="ARBA00023163"/>
    </source>
</evidence>
<dbReference type="EMBL" id="QMIG01000046">
    <property type="protein sequence ID" value="RAW09325.1"/>
    <property type="molecule type" value="Genomic_DNA"/>
</dbReference>
<dbReference type="GO" id="GO:0043565">
    <property type="term" value="F:sequence-specific DNA binding"/>
    <property type="evidence" value="ECO:0007669"/>
    <property type="project" value="InterPro"/>
</dbReference>
<keyword evidence="3" id="KW-0804">Transcription</keyword>
<keyword evidence="7" id="KW-1185">Reference proteome</keyword>